<dbReference type="Pfam" id="PF11566">
    <property type="entry name" value="PI31_Prot_N"/>
    <property type="match status" value="1"/>
</dbReference>
<dbReference type="GO" id="GO:0070628">
    <property type="term" value="F:proteasome binding"/>
    <property type="evidence" value="ECO:0007669"/>
    <property type="project" value="InterPro"/>
</dbReference>
<dbReference type="Gene3D" id="3.40.1000.30">
    <property type="match status" value="1"/>
</dbReference>
<feature type="domain" description="PI31 proteasome regulator N-terminal" evidence="5">
    <location>
        <begin position="16"/>
        <end position="148"/>
    </location>
</feature>
<dbReference type="GO" id="GO:0043161">
    <property type="term" value="P:proteasome-mediated ubiquitin-dependent protein catabolic process"/>
    <property type="evidence" value="ECO:0007669"/>
    <property type="project" value="InterPro"/>
</dbReference>
<name>A0A9J6CFZ7_POLVA</name>
<dbReference type="PANTHER" id="PTHR13266">
    <property type="entry name" value="PROTEASOME INHIBITOR"/>
    <property type="match status" value="1"/>
</dbReference>
<evidence type="ECO:0000256" key="1">
    <source>
        <dbReference type="ARBA" id="ARBA00006405"/>
    </source>
</evidence>
<dbReference type="GO" id="GO:0000502">
    <property type="term" value="C:proteasome complex"/>
    <property type="evidence" value="ECO:0007669"/>
    <property type="project" value="UniProtKB-KW"/>
</dbReference>
<keyword evidence="3" id="KW-0647">Proteasome</keyword>
<proteinExistence type="inferred from homology"/>
<dbReference type="Proteomes" id="UP001107558">
    <property type="component" value="Chromosome 1"/>
</dbReference>
<comment type="caution">
    <text evidence="6">The sequence shown here is derived from an EMBL/GenBank/DDBJ whole genome shotgun (WGS) entry which is preliminary data.</text>
</comment>
<evidence type="ECO:0000313" key="7">
    <source>
        <dbReference type="Proteomes" id="UP001107558"/>
    </source>
</evidence>
<comment type="similarity">
    <text evidence="1">Belongs to the proteasome inhibitor PI31 family.</text>
</comment>
<keyword evidence="7" id="KW-1185">Reference proteome</keyword>
<gene>
    <name evidence="6" type="ORF">PVAND_010350</name>
</gene>
<dbReference type="EMBL" id="JADBJN010000001">
    <property type="protein sequence ID" value="KAG5680869.1"/>
    <property type="molecule type" value="Genomic_DNA"/>
</dbReference>
<dbReference type="GO" id="GO:0004866">
    <property type="term" value="F:endopeptidase inhibitor activity"/>
    <property type="evidence" value="ECO:0007669"/>
    <property type="project" value="InterPro"/>
</dbReference>
<dbReference type="InterPro" id="IPR045128">
    <property type="entry name" value="PI31-like"/>
</dbReference>
<dbReference type="PANTHER" id="PTHR13266:SF1">
    <property type="entry name" value="PROTEASOME INHIBITOR PI31 SUBUNIT"/>
    <property type="match status" value="1"/>
</dbReference>
<evidence type="ECO:0000313" key="6">
    <source>
        <dbReference type="EMBL" id="KAG5680869.1"/>
    </source>
</evidence>
<dbReference type="InterPro" id="IPR021625">
    <property type="entry name" value="PI31_Prot_N"/>
</dbReference>
<organism evidence="6 7">
    <name type="scientific">Polypedilum vanderplanki</name>
    <name type="common">Sleeping chironomid midge</name>
    <dbReference type="NCBI Taxonomy" id="319348"/>
    <lineage>
        <taxon>Eukaryota</taxon>
        <taxon>Metazoa</taxon>
        <taxon>Ecdysozoa</taxon>
        <taxon>Arthropoda</taxon>
        <taxon>Hexapoda</taxon>
        <taxon>Insecta</taxon>
        <taxon>Pterygota</taxon>
        <taxon>Neoptera</taxon>
        <taxon>Endopterygota</taxon>
        <taxon>Diptera</taxon>
        <taxon>Nematocera</taxon>
        <taxon>Chironomoidea</taxon>
        <taxon>Chironomidae</taxon>
        <taxon>Chironominae</taxon>
        <taxon>Polypedilum</taxon>
        <taxon>Polypedilum</taxon>
    </lineage>
</organism>
<dbReference type="AlphaFoldDB" id="A0A9J6CFZ7"/>
<dbReference type="OrthoDB" id="68090at2759"/>
<evidence type="ECO:0000256" key="4">
    <source>
        <dbReference type="SAM" id="MobiDB-lite"/>
    </source>
</evidence>
<feature type="region of interest" description="Disordered" evidence="4">
    <location>
        <begin position="240"/>
        <end position="260"/>
    </location>
</feature>
<reference evidence="6" key="1">
    <citation type="submission" date="2021-03" db="EMBL/GenBank/DDBJ databases">
        <title>Chromosome level genome of the anhydrobiotic midge Polypedilum vanderplanki.</title>
        <authorList>
            <person name="Yoshida Y."/>
            <person name="Kikawada T."/>
            <person name="Gusev O."/>
        </authorList>
    </citation>
    <scope>NUCLEOTIDE SEQUENCE</scope>
    <source>
        <strain evidence="6">NIAS01</strain>
        <tissue evidence="6">Whole body or cell culture</tissue>
    </source>
</reference>
<protein>
    <recommendedName>
        <fullName evidence="2">Proteasome inhibitor PI31 subunit</fullName>
    </recommendedName>
</protein>
<accession>A0A9J6CFZ7</accession>
<evidence type="ECO:0000256" key="2">
    <source>
        <dbReference type="ARBA" id="ARBA00015575"/>
    </source>
</evidence>
<sequence>MSSHFGIDLLFETQKEKINSENDVLIIVIHWILCKNKFRSVGVGDNKIYSDEDRPTELLPQGWNDNQKAYTLRYVLDKNIFILYGIVSDETIIINLLDGKTLKTASLVLNPKEVIKAKSGIAIEDFVNDSNAVIEKITDQLVKPLISSETAKSATPGPSTNRDPLLIRRVNPPPHSGIVDPRTIDPLRDIGRGDLDPFGRGGGMLFQPDFRHEFGPRNPINPNAPLRIPPGARYDPPNPFGRLDPDNDHIRPPGYDDMFM</sequence>
<evidence type="ECO:0000259" key="5">
    <source>
        <dbReference type="Pfam" id="PF11566"/>
    </source>
</evidence>
<evidence type="ECO:0000256" key="3">
    <source>
        <dbReference type="ARBA" id="ARBA00022942"/>
    </source>
</evidence>